<feature type="compositionally biased region" description="Low complexity" evidence="1">
    <location>
        <begin position="170"/>
        <end position="185"/>
    </location>
</feature>
<comment type="caution">
    <text evidence="2">The sequence shown here is derived from an EMBL/GenBank/DDBJ whole genome shotgun (WGS) entry which is preliminary data.</text>
</comment>
<feature type="region of interest" description="Disordered" evidence="1">
    <location>
        <begin position="232"/>
        <end position="317"/>
    </location>
</feature>
<dbReference type="EMBL" id="MNPL01003613">
    <property type="protein sequence ID" value="OQR77372.1"/>
    <property type="molecule type" value="Genomic_DNA"/>
</dbReference>
<organism evidence="2 3">
    <name type="scientific">Tropilaelaps mercedesae</name>
    <dbReference type="NCBI Taxonomy" id="418985"/>
    <lineage>
        <taxon>Eukaryota</taxon>
        <taxon>Metazoa</taxon>
        <taxon>Ecdysozoa</taxon>
        <taxon>Arthropoda</taxon>
        <taxon>Chelicerata</taxon>
        <taxon>Arachnida</taxon>
        <taxon>Acari</taxon>
        <taxon>Parasitiformes</taxon>
        <taxon>Mesostigmata</taxon>
        <taxon>Gamasina</taxon>
        <taxon>Dermanyssoidea</taxon>
        <taxon>Laelapidae</taxon>
        <taxon>Tropilaelaps</taxon>
    </lineage>
</organism>
<sequence>MENIPSSDSDQAKMMNAIRHGKKNTSHVTALRDKWQVYLMKSGSSASIVFFLSLSLSRCCGRRKVGKLRVHRQRTTESAEQKKKEDTQDLQIAIIGTVLKMFNQQTNELNDFTPSWLKLPPARERRPQTLHWLNSHSADAFQSRKGDSVLQKDDFPCLVEVPSGQRRSGATSAWSAPLAPSATSPSPSPTPPVNGSTPGSLVGQLGARGGNRMYKAMLPRNFSRRVLAPRPNNVSSQQLHQQQQQQQQQSATDLASNNNNNNINNNNSKRERDEQVYGALRGRSTLATSEAAPATTTMTTTPTTTMTTTRVPTPVSSTVAEQTGSTIPAVICSAINSIQQSNPQHTQQYHGNESCNQNVFPPASPCCDEAEERLLRAMGWRREELASEGPLTPEEITEATHWSSQTGVSHLAATALYARQQQQQECKRREFLHGSHDKPTTLQELNDQLHYRSVDRTKGNINIMHRRERDLKTSTGRGVQLEHVARMGADLKRALLATMGVVADSDSDLENDHEDSTTDDTDDDDG</sequence>
<evidence type="ECO:0000313" key="3">
    <source>
        <dbReference type="Proteomes" id="UP000192247"/>
    </source>
</evidence>
<dbReference type="OrthoDB" id="10503007at2759"/>
<dbReference type="AlphaFoldDB" id="A0A1V9XVB6"/>
<feature type="compositionally biased region" description="Acidic residues" evidence="1">
    <location>
        <begin position="505"/>
        <end position="526"/>
    </location>
</feature>
<accession>A0A1V9XVB6</accession>
<protein>
    <submittedName>
        <fullName evidence="2">Uncharacterized protein</fullName>
    </submittedName>
</protein>
<dbReference type="Proteomes" id="UP000192247">
    <property type="component" value="Unassembled WGS sequence"/>
</dbReference>
<feature type="compositionally biased region" description="Low complexity" evidence="1">
    <location>
        <begin position="257"/>
        <end position="267"/>
    </location>
</feature>
<feature type="region of interest" description="Disordered" evidence="1">
    <location>
        <begin position="160"/>
        <end position="207"/>
    </location>
</feature>
<gene>
    <name evidence="2" type="ORF">BIW11_07138</name>
</gene>
<keyword evidence="3" id="KW-1185">Reference proteome</keyword>
<reference evidence="2 3" key="1">
    <citation type="journal article" date="2017" name="Gigascience">
        <title>Draft genome of the honey bee ectoparasitic mite, Tropilaelaps mercedesae, is shaped by the parasitic life history.</title>
        <authorList>
            <person name="Dong X."/>
            <person name="Armstrong S.D."/>
            <person name="Xia D."/>
            <person name="Makepeace B.L."/>
            <person name="Darby A.C."/>
            <person name="Kadowaki T."/>
        </authorList>
    </citation>
    <scope>NUCLEOTIDE SEQUENCE [LARGE SCALE GENOMIC DNA]</scope>
    <source>
        <strain evidence="2">Wuxi-XJTLU</strain>
    </source>
</reference>
<dbReference type="InParanoid" id="A0A1V9XVB6"/>
<feature type="compositionally biased region" description="Low complexity" evidence="1">
    <location>
        <begin position="237"/>
        <end position="249"/>
    </location>
</feature>
<evidence type="ECO:0000313" key="2">
    <source>
        <dbReference type="EMBL" id="OQR77372.1"/>
    </source>
</evidence>
<feature type="region of interest" description="Disordered" evidence="1">
    <location>
        <begin position="503"/>
        <end position="526"/>
    </location>
</feature>
<name>A0A1V9XVB6_9ACAR</name>
<evidence type="ECO:0000256" key="1">
    <source>
        <dbReference type="SAM" id="MobiDB-lite"/>
    </source>
</evidence>
<proteinExistence type="predicted"/>
<feature type="compositionally biased region" description="Low complexity" evidence="1">
    <location>
        <begin position="284"/>
        <end position="317"/>
    </location>
</feature>